<evidence type="ECO:0000259" key="2">
    <source>
        <dbReference type="Pfam" id="PF21473"/>
    </source>
</evidence>
<organism evidence="3 4">
    <name type="scientific">Candidatus Nitrosocaldus cavascurensis</name>
    <dbReference type="NCBI Taxonomy" id="2058097"/>
    <lineage>
        <taxon>Archaea</taxon>
        <taxon>Nitrososphaerota</taxon>
        <taxon>Nitrososphaeria</taxon>
        <taxon>Candidatus Nitrosocaldales</taxon>
        <taxon>Candidatus Nitrosocaldaceae</taxon>
        <taxon>Candidatus Nitrosocaldus</taxon>
    </lineage>
</organism>
<evidence type="ECO:0000313" key="3">
    <source>
        <dbReference type="EMBL" id="SPC33432.1"/>
    </source>
</evidence>
<protein>
    <submittedName>
        <fullName evidence="3">Putative SSB-like single OB-fold protein</fullName>
    </submittedName>
</protein>
<dbReference type="Proteomes" id="UP000236248">
    <property type="component" value="Chromosome NCAV"/>
</dbReference>
<dbReference type="EMBL" id="LT981265">
    <property type="protein sequence ID" value="SPC33432.1"/>
    <property type="molecule type" value="Genomic_DNA"/>
</dbReference>
<gene>
    <name evidence="3" type="ORF">NCAV_0234</name>
</gene>
<dbReference type="InterPro" id="IPR051231">
    <property type="entry name" value="SOSS-B"/>
</dbReference>
<dbReference type="InterPro" id="IPR048970">
    <property type="entry name" value="OB_Ssb-like"/>
</dbReference>
<keyword evidence="1" id="KW-0238">DNA-binding</keyword>
<proteinExistence type="predicted"/>
<dbReference type="RefSeq" id="WP_103287743.1">
    <property type="nucleotide sequence ID" value="NZ_LT981265.1"/>
</dbReference>
<dbReference type="GO" id="GO:0000724">
    <property type="term" value="P:double-strand break repair via homologous recombination"/>
    <property type="evidence" value="ECO:0007669"/>
    <property type="project" value="TreeGrafter"/>
</dbReference>
<feature type="domain" description="Single-stranded DNA binding protein Ssb-like OB fold" evidence="2">
    <location>
        <begin position="17"/>
        <end position="94"/>
    </location>
</feature>
<name>A0A2K5AP67_9ARCH</name>
<reference evidence="4" key="1">
    <citation type="submission" date="2018-01" db="EMBL/GenBank/DDBJ databases">
        <authorList>
            <person name="Kerou L M."/>
        </authorList>
    </citation>
    <scope>NUCLEOTIDE SEQUENCE [LARGE SCALE GENOMIC DNA]</scope>
    <source>
        <strain evidence="4">SCU2</strain>
    </source>
</reference>
<dbReference type="KEGG" id="ncv:NCAV_0234"/>
<dbReference type="PANTHER" id="PTHR13356:SF0">
    <property type="entry name" value="SOSS COMPLEX SUBUNIT B HOMOLOG"/>
    <property type="match status" value="1"/>
</dbReference>
<dbReference type="Gene3D" id="2.40.50.140">
    <property type="entry name" value="Nucleic acid-binding proteins"/>
    <property type="match status" value="1"/>
</dbReference>
<dbReference type="Pfam" id="PF21473">
    <property type="entry name" value="OB_Ssb-like"/>
    <property type="match status" value="1"/>
</dbReference>
<dbReference type="CDD" id="cd04491">
    <property type="entry name" value="SoSSB_OBF"/>
    <property type="match status" value="1"/>
</dbReference>
<accession>A0A2K5AP67</accession>
<dbReference type="PANTHER" id="PTHR13356">
    <property type="entry name" value="OB FOLD NUCLEIC ACID BINDING PROTEIN-RELATED"/>
    <property type="match status" value="1"/>
</dbReference>
<evidence type="ECO:0000256" key="1">
    <source>
        <dbReference type="ARBA" id="ARBA00023125"/>
    </source>
</evidence>
<dbReference type="SUPFAM" id="SSF50249">
    <property type="entry name" value="Nucleic acid-binding proteins"/>
    <property type="match status" value="1"/>
</dbReference>
<dbReference type="InterPro" id="IPR012340">
    <property type="entry name" value="NA-bd_OB-fold"/>
</dbReference>
<dbReference type="GeneID" id="41594335"/>
<keyword evidence="4" id="KW-1185">Reference proteome</keyword>
<sequence length="98" mass="10926">MRISDIRSGMSKVTIDAAEVVSISEAREVRLKDGGKAKVADCIIKDDSGRIKLTLWNDQIDMVREGSKISITNGYTKEFKGENTLNIGRYGKLDVIEY</sequence>
<dbReference type="GO" id="GO:0010212">
    <property type="term" value="P:response to ionizing radiation"/>
    <property type="evidence" value="ECO:0007669"/>
    <property type="project" value="TreeGrafter"/>
</dbReference>
<dbReference type="AlphaFoldDB" id="A0A2K5AP67"/>
<dbReference type="GO" id="GO:0003677">
    <property type="term" value="F:DNA binding"/>
    <property type="evidence" value="ECO:0007669"/>
    <property type="project" value="UniProtKB-KW"/>
</dbReference>
<evidence type="ECO:0000313" key="4">
    <source>
        <dbReference type="Proteomes" id="UP000236248"/>
    </source>
</evidence>